<dbReference type="InterPro" id="IPR015019">
    <property type="entry name" value="LAMTOR3"/>
</dbReference>
<dbReference type="AlphaFoldDB" id="A0AAD5TK74"/>
<comment type="similarity">
    <text evidence="1">Belongs to the LAMTOR3 family.</text>
</comment>
<dbReference type="GO" id="GO:0071230">
    <property type="term" value="P:cellular response to amino acid stimulus"/>
    <property type="evidence" value="ECO:0007669"/>
    <property type="project" value="TreeGrafter"/>
</dbReference>
<keyword evidence="3" id="KW-1185">Reference proteome</keyword>
<organism evidence="2 3">
    <name type="scientific">Geranomyces variabilis</name>
    <dbReference type="NCBI Taxonomy" id="109894"/>
    <lineage>
        <taxon>Eukaryota</taxon>
        <taxon>Fungi</taxon>
        <taxon>Fungi incertae sedis</taxon>
        <taxon>Chytridiomycota</taxon>
        <taxon>Chytridiomycota incertae sedis</taxon>
        <taxon>Chytridiomycetes</taxon>
        <taxon>Spizellomycetales</taxon>
        <taxon>Powellomycetaceae</taxon>
        <taxon>Geranomyces</taxon>
    </lineage>
</organism>
<dbReference type="GO" id="GO:0071986">
    <property type="term" value="C:Ragulator complex"/>
    <property type="evidence" value="ECO:0007669"/>
    <property type="project" value="TreeGrafter"/>
</dbReference>
<protein>
    <submittedName>
        <fullName evidence="2">Ragulator complex protein lamtor3</fullName>
    </submittedName>
</protein>
<dbReference type="Pfam" id="PF08923">
    <property type="entry name" value="MAPKK1_Int"/>
    <property type="match status" value="1"/>
</dbReference>
<dbReference type="SUPFAM" id="SSF103196">
    <property type="entry name" value="Roadblock/LC7 domain"/>
    <property type="match status" value="1"/>
</dbReference>
<proteinExistence type="inferred from homology"/>
<evidence type="ECO:0000313" key="3">
    <source>
        <dbReference type="Proteomes" id="UP001212152"/>
    </source>
</evidence>
<dbReference type="PANTHER" id="PTHR13378">
    <property type="entry name" value="REGULATOR COMPLEX PROTEIN LAMTOR3"/>
    <property type="match status" value="1"/>
</dbReference>
<gene>
    <name evidence="2" type="primary">LAMTOR3</name>
    <name evidence="2" type="ORF">HDU87_004754</name>
</gene>
<name>A0AAD5TK74_9FUNG</name>
<dbReference type="Gene3D" id="3.30.450.30">
    <property type="entry name" value="Dynein light chain 2a, cytoplasmic"/>
    <property type="match status" value="1"/>
</dbReference>
<dbReference type="GO" id="GO:0032008">
    <property type="term" value="P:positive regulation of TOR signaling"/>
    <property type="evidence" value="ECO:0007669"/>
    <property type="project" value="TreeGrafter"/>
</dbReference>
<accession>A0AAD5TK74</accession>
<evidence type="ECO:0000256" key="1">
    <source>
        <dbReference type="ARBA" id="ARBA00005356"/>
    </source>
</evidence>
<evidence type="ECO:0000313" key="2">
    <source>
        <dbReference type="EMBL" id="KAJ3176823.1"/>
    </source>
</evidence>
<dbReference type="Proteomes" id="UP001212152">
    <property type="component" value="Unassembled WGS sequence"/>
</dbReference>
<comment type="caution">
    <text evidence="2">The sequence shown here is derived from an EMBL/GenBank/DDBJ whole genome shotgun (WGS) entry which is preliminary data.</text>
</comment>
<dbReference type="EMBL" id="JADGJQ010000037">
    <property type="protein sequence ID" value="KAJ3176823.1"/>
    <property type="molecule type" value="Genomic_DNA"/>
</dbReference>
<dbReference type="SMART" id="SM01278">
    <property type="entry name" value="MAPKK1_Int"/>
    <property type="match status" value="1"/>
</dbReference>
<dbReference type="PANTHER" id="PTHR13378:SF1">
    <property type="entry name" value="RAGULATOR COMPLEX PROTEIN LAMTOR3"/>
    <property type="match status" value="1"/>
</dbReference>
<reference evidence="2" key="1">
    <citation type="submission" date="2020-05" db="EMBL/GenBank/DDBJ databases">
        <title>Phylogenomic resolution of chytrid fungi.</title>
        <authorList>
            <person name="Stajich J.E."/>
            <person name="Amses K."/>
            <person name="Simmons R."/>
            <person name="Seto K."/>
            <person name="Myers J."/>
            <person name="Bonds A."/>
            <person name="Quandt C.A."/>
            <person name="Barry K."/>
            <person name="Liu P."/>
            <person name="Grigoriev I."/>
            <person name="Longcore J.E."/>
            <person name="James T.Y."/>
        </authorList>
    </citation>
    <scope>NUCLEOTIDE SEQUENCE</scope>
    <source>
        <strain evidence="2">JEL0379</strain>
    </source>
</reference>
<sequence>MAELDTLLDSVLNRTEHVKAILVTDKDGVILAKALHADSGAGILEPAFSATFSVASEQCGKLGLGANKMIVSTFDGDQIVQFNHSPLILTLLASLDADPGVLIAAGRDLAEPMRIVSETVAKTIQYEHKKEY</sequence>